<evidence type="ECO:0000256" key="4">
    <source>
        <dbReference type="ARBA" id="ARBA00023163"/>
    </source>
</evidence>
<accession>A0A246K4W7</accession>
<dbReference type="Pfam" id="PF06114">
    <property type="entry name" value="Peptidase_M78"/>
    <property type="match status" value="1"/>
</dbReference>
<evidence type="ECO:0000313" key="7">
    <source>
        <dbReference type="Proteomes" id="UP000197097"/>
    </source>
</evidence>
<feature type="domain" description="HTH cro/C1-type" evidence="5">
    <location>
        <begin position="12"/>
        <end position="66"/>
    </location>
</feature>
<dbReference type="InterPro" id="IPR018653">
    <property type="entry name" value="ScfR_C"/>
</dbReference>
<name>A0A246K4W7_9SPHN</name>
<keyword evidence="2" id="KW-0805">Transcription regulation</keyword>
<dbReference type="EMBL" id="NISJ01000001">
    <property type="protein sequence ID" value="OWR01036.1"/>
    <property type="molecule type" value="Genomic_DNA"/>
</dbReference>
<evidence type="ECO:0000256" key="1">
    <source>
        <dbReference type="ARBA" id="ARBA00007227"/>
    </source>
</evidence>
<dbReference type="GO" id="GO:0003677">
    <property type="term" value="F:DNA binding"/>
    <property type="evidence" value="ECO:0007669"/>
    <property type="project" value="UniProtKB-KW"/>
</dbReference>
<dbReference type="GO" id="GO:0005829">
    <property type="term" value="C:cytosol"/>
    <property type="evidence" value="ECO:0007669"/>
    <property type="project" value="TreeGrafter"/>
</dbReference>
<comment type="similarity">
    <text evidence="1">Belongs to the short-chain fatty acyl-CoA assimilation regulator (ScfR) family.</text>
</comment>
<dbReference type="Gene3D" id="1.10.260.40">
    <property type="entry name" value="lambda repressor-like DNA-binding domains"/>
    <property type="match status" value="1"/>
</dbReference>
<dbReference type="SUPFAM" id="SSF47413">
    <property type="entry name" value="lambda repressor-like DNA-binding domains"/>
    <property type="match status" value="1"/>
</dbReference>
<dbReference type="CDD" id="cd00093">
    <property type="entry name" value="HTH_XRE"/>
    <property type="match status" value="1"/>
</dbReference>
<dbReference type="PROSITE" id="PS50943">
    <property type="entry name" value="HTH_CROC1"/>
    <property type="match status" value="1"/>
</dbReference>
<gene>
    <name evidence="6" type="ORF">CDQ91_00990</name>
</gene>
<organism evidence="6 7">
    <name type="scientific">Sphingopyxis witflariensis</name>
    <dbReference type="NCBI Taxonomy" id="173675"/>
    <lineage>
        <taxon>Bacteria</taxon>
        <taxon>Pseudomonadati</taxon>
        <taxon>Pseudomonadota</taxon>
        <taxon>Alphaproteobacteria</taxon>
        <taxon>Sphingomonadales</taxon>
        <taxon>Sphingomonadaceae</taxon>
        <taxon>Sphingopyxis</taxon>
    </lineage>
</organism>
<dbReference type="Pfam" id="PF09856">
    <property type="entry name" value="ScfRs"/>
    <property type="match status" value="1"/>
</dbReference>
<dbReference type="InterPro" id="IPR010982">
    <property type="entry name" value="Lambda_DNA-bd_dom_sf"/>
</dbReference>
<dbReference type="Pfam" id="PF01381">
    <property type="entry name" value="HTH_3"/>
    <property type="match status" value="1"/>
</dbReference>
<dbReference type="InterPro" id="IPR050807">
    <property type="entry name" value="TransReg_Diox_bact_type"/>
</dbReference>
<dbReference type="PANTHER" id="PTHR46797">
    <property type="entry name" value="HTH-TYPE TRANSCRIPTIONAL REGULATOR"/>
    <property type="match status" value="1"/>
</dbReference>
<dbReference type="InterPro" id="IPR026281">
    <property type="entry name" value="HTH_RamB"/>
</dbReference>
<keyword evidence="7" id="KW-1185">Reference proteome</keyword>
<evidence type="ECO:0000256" key="2">
    <source>
        <dbReference type="ARBA" id="ARBA00023015"/>
    </source>
</evidence>
<dbReference type="PANTHER" id="PTHR46797:SF23">
    <property type="entry name" value="HTH-TYPE TRANSCRIPTIONAL REGULATOR SUTR"/>
    <property type="match status" value="1"/>
</dbReference>
<dbReference type="GO" id="GO:0003700">
    <property type="term" value="F:DNA-binding transcription factor activity"/>
    <property type="evidence" value="ECO:0007669"/>
    <property type="project" value="TreeGrafter"/>
</dbReference>
<dbReference type="InterPro" id="IPR001387">
    <property type="entry name" value="Cro/C1-type_HTH"/>
</dbReference>
<dbReference type="OrthoDB" id="1123084at2"/>
<dbReference type="InterPro" id="IPR010359">
    <property type="entry name" value="IrrE_HExxH"/>
</dbReference>
<comment type="caution">
    <text evidence="6">The sequence shown here is derived from an EMBL/GenBank/DDBJ whole genome shotgun (WGS) entry which is preliminary data.</text>
</comment>
<dbReference type="Proteomes" id="UP000197097">
    <property type="component" value="Unassembled WGS sequence"/>
</dbReference>
<sequence length="463" mass="50463">MAERRVFAGPAVRKVRREAGLTQAAMADALDISPSYLNLIEHSQRPLSATVIVRLAERFGFDAAKLGADEVPGGLAGLRRRLADPRFADLGIGAQEVEEWLQTAPATAAAFARLFDRAGDAATTPAMAEAPEVDAVRRAIEKWRNHFADLDARAEELADELRLAGGDLYGTIAERLRSRHQLGIRILPSDVMPDRLRWLDWHARQLMLNELLRPASRTFQAAATLAQIEAKAEIDALVAGAEFAETAAARLFERHLIHYFAAALMMPYSRFLRACDATGYDLLLLQRRFGAGFEQVAHRLTTLQRVGARGQPFFMLRIDRAGQGSKRYAGASQSPLVDGDARCPLWGVHEAFARPGEVVADLVELEDGSRWFTQSRSVAAPGATGSGTPARFAVCVGVDAKIAAPLIAARGIDLMRSPATPIGLGCRRCTRTGCVQRSMPPLGRPLRFREGERGVSAFDFVGD</sequence>
<keyword evidence="4" id="KW-0804">Transcription</keyword>
<keyword evidence="3" id="KW-0238">DNA-binding</keyword>
<reference evidence="6 7" key="1">
    <citation type="journal article" date="2002" name="Int. J. Syst. Evol. Microbiol.">
        <title>Sphingopyxis witflariensis sp. nov., isolated from activated sludge.</title>
        <authorList>
            <person name="Kampfer P."/>
            <person name="Witzenberger R."/>
            <person name="Denner E.B."/>
            <person name="Busse H.J."/>
            <person name="Neef A."/>
        </authorList>
    </citation>
    <scope>NUCLEOTIDE SEQUENCE [LARGE SCALE GENOMIC DNA]</scope>
    <source>
        <strain evidence="6 7">DSM 14551</strain>
    </source>
</reference>
<proteinExistence type="inferred from homology"/>
<dbReference type="PIRSF" id="PIRSF019251">
    <property type="entry name" value="Rv0465c"/>
    <property type="match status" value="1"/>
</dbReference>
<dbReference type="SMART" id="SM00530">
    <property type="entry name" value="HTH_XRE"/>
    <property type="match status" value="1"/>
</dbReference>
<protein>
    <submittedName>
        <fullName evidence="6">XRE family transcriptional regulator</fullName>
    </submittedName>
</protein>
<evidence type="ECO:0000256" key="3">
    <source>
        <dbReference type="ARBA" id="ARBA00023125"/>
    </source>
</evidence>
<evidence type="ECO:0000259" key="5">
    <source>
        <dbReference type="PROSITE" id="PS50943"/>
    </source>
</evidence>
<dbReference type="RefSeq" id="WP_088470844.1">
    <property type="nucleotide sequence ID" value="NZ_NISJ01000001.1"/>
</dbReference>
<evidence type="ECO:0000313" key="6">
    <source>
        <dbReference type="EMBL" id="OWR01036.1"/>
    </source>
</evidence>
<dbReference type="AlphaFoldDB" id="A0A246K4W7"/>